<feature type="compositionally biased region" description="Pro residues" evidence="1">
    <location>
        <begin position="288"/>
        <end position="300"/>
    </location>
</feature>
<dbReference type="Proteomes" id="UP000187209">
    <property type="component" value="Unassembled WGS sequence"/>
</dbReference>
<dbReference type="PANTHER" id="PTHR31606:SF1">
    <property type="entry name" value="WW DOMAIN BINDING PROTEIN 2, ISOFORM E"/>
    <property type="match status" value="1"/>
</dbReference>
<evidence type="ECO:0000313" key="3">
    <source>
        <dbReference type="Proteomes" id="UP000187209"/>
    </source>
</evidence>
<comment type="caution">
    <text evidence="2">The sequence shown here is derived from an EMBL/GenBank/DDBJ whole genome shotgun (WGS) entry which is preliminary data.</text>
</comment>
<dbReference type="AlphaFoldDB" id="A0A1R2ANE5"/>
<dbReference type="GO" id="GO:0003713">
    <property type="term" value="F:transcription coactivator activity"/>
    <property type="evidence" value="ECO:0007669"/>
    <property type="project" value="InterPro"/>
</dbReference>
<organism evidence="2 3">
    <name type="scientific">Stentor coeruleus</name>
    <dbReference type="NCBI Taxonomy" id="5963"/>
    <lineage>
        <taxon>Eukaryota</taxon>
        <taxon>Sar</taxon>
        <taxon>Alveolata</taxon>
        <taxon>Ciliophora</taxon>
        <taxon>Postciliodesmatophora</taxon>
        <taxon>Heterotrichea</taxon>
        <taxon>Heterotrichida</taxon>
        <taxon>Stentoridae</taxon>
        <taxon>Stentor</taxon>
    </lineage>
</organism>
<feature type="region of interest" description="Disordered" evidence="1">
    <location>
        <begin position="194"/>
        <end position="354"/>
    </location>
</feature>
<reference evidence="2 3" key="1">
    <citation type="submission" date="2016-11" db="EMBL/GenBank/DDBJ databases">
        <title>The macronuclear genome of Stentor coeruleus: a giant cell with tiny introns.</title>
        <authorList>
            <person name="Slabodnick M."/>
            <person name="Ruby J.G."/>
            <person name="Reiff S.B."/>
            <person name="Swart E.C."/>
            <person name="Gosai S."/>
            <person name="Prabakaran S."/>
            <person name="Witkowska E."/>
            <person name="Larue G.E."/>
            <person name="Fisher S."/>
            <person name="Freeman R.M."/>
            <person name="Gunawardena J."/>
            <person name="Chu W."/>
            <person name="Stover N.A."/>
            <person name="Gregory B.D."/>
            <person name="Nowacki M."/>
            <person name="Derisi J."/>
            <person name="Roy S.W."/>
            <person name="Marshall W.F."/>
            <person name="Sood P."/>
        </authorList>
    </citation>
    <scope>NUCLEOTIDE SEQUENCE [LARGE SCALE GENOMIC DNA]</scope>
    <source>
        <strain evidence="2">WM001</strain>
    </source>
</reference>
<feature type="compositionally biased region" description="Pro residues" evidence="1">
    <location>
        <begin position="254"/>
        <end position="278"/>
    </location>
</feature>
<evidence type="ECO:0000313" key="2">
    <source>
        <dbReference type="EMBL" id="OMJ66031.1"/>
    </source>
</evidence>
<accession>A0A1R2ANE5</accession>
<feature type="compositionally biased region" description="Polar residues" evidence="1">
    <location>
        <begin position="236"/>
        <end position="251"/>
    </location>
</feature>
<proteinExistence type="predicted"/>
<dbReference type="InterPro" id="IPR044852">
    <property type="entry name" value="WBP2-like"/>
</dbReference>
<protein>
    <recommendedName>
        <fullName evidence="4">GRAM domain-containing protein</fullName>
    </recommendedName>
</protein>
<sequence>MALNPPVLANNMPAPVGGEFMVLVRKDIEAEIALENGTKYKGKGKLYLTTIRLVFVNDKSTNMSSFDIPIDLMTHEKFNQPIFGANYISGLVKPLYNLIPCNAKFKFWFMSGGTGTFLPLFYGITDQIRKRRINGNQGPDPRFVESVASGNIQNVAYVDPNDPSVIFIQQPQNPNPPQNNVNYYFPVPGATAPPLPMQSPYPDVREPAPHNVSQPAPRAYQPQPAAYAPPPPSGYSMPNQGINSQYPPQMANNYPPPSNYSPPGNYPPPSNYLPPGNYPPHSNYSPPGSHPPPGYPPPVVNPGSYQHANYPPRNEGYIPPPSNNYEYSQPTSYSNAPPNYGPNDPNRQVYPSMK</sequence>
<feature type="compositionally biased region" description="Low complexity" evidence="1">
    <location>
        <begin position="214"/>
        <end position="226"/>
    </location>
</feature>
<dbReference type="GO" id="GO:0031490">
    <property type="term" value="F:chromatin DNA binding"/>
    <property type="evidence" value="ECO:0007669"/>
    <property type="project" value="TreeGrafter"/>
</dbReference>
<evidence type="ECO:0000256" key="1">
    <source>
        <dbReference type="SAM" id="MobiDB-lite"/>
    </source>
</evidence>
<dbReference type="OrthoDB" id="1259151at2759"/>
<feature type="compositionally biased region" description="Polar residues" evidence="1">
    <location>
        <begin position="323"/>
        <end position="337"/>
    </location>
</feature>
<dbReference type="SUPFAM" id="SSF50729">
    <property type="entry name" value="PH domain-like"/>
    <property type="match status" value="1"/>
</dbReference>
<dbReference type="GO" id="GO:0005634">
    <property type="term" value="C:nucleus"/>
    <property type="evidence" value="ECO:0007669"/>
    <property type="project" value="TreeGrafter"/>
</dbReference>
<dbReference type="PANTHER" id="PTHR31606">
    <property type="entry name" value="WW DOMAIN BINDING PROTEIN 2, ISOFORM E"/>
    <property type="match status" value="1"/>
</dbReference>
<keyword evidence="3" id="KW-1185">Reference proteome</keyword>
<name>A0A1R2ANE5_9CILI</name>
<dbReference type="CDD" id="cd13214">
    <property type="entry name" value="PH-GRAM_WBP2"/>
    <property type="match status" value="1"/>
</dbReference>
<gene>
    <name evidence="2" type="ORF">SteCoe_37270</name>
</gene>
<evidence type="ECO:0008006" key="4">
    <source>
        <dbReference type="Google" id="ProtNLM"/>
    </source>
</evidence>
<dbReference type="EMBL" id="MPUH01001845">
    <property type="protein sequence ID" value="OMJ66031.1"/>
    <property type="molecule type" value="Genomic_DNA"/>
</dbReference>